<reference evidence="1 2" key="1">
    <citation type="journal article" date="2018" name="Sci. Rep.">
        <title>Genomic signatures of local adaptation to the degree of environmental predictability in rotifers.</title>
        <authorList>
            <person name="Franch-Gras L."/>
            <person name="Hahn C."/>
            <person name="Garcia-Roger E.M."/>
            <person name="Carmona M.J."/>
            <person name="Serra M."/>
            <person name="Gomez A."/>
        </authorList>
    </citation>
    <scope>NUCLEOTIDE SEQUENCE [LARGE SCALE GENOMIC DNA]</scope>
    <source>
        <strain evidence="1">HYR1</strain>
    </source>
</reference>
<organism evidence="1 2">
    <name type="scientific">Brachionus plicatilis</name>
    <name type="common">Marine rotifer</name>
    <name type="synonym">Brachionus muelleri</name>
    <dbReference type="NCBI Taxonomy" id="10195"/>
    <lineage>
        <taxon>Eukaryota</taxon>
        <taxon>Metazoa</taxon>
        <taxon>Spiralia</taxon>
        <taxon>Gnathifera</taxon>
        <taxon>Rotifera</taxon>
        <taxon>Eurotatoria</taxon>
        <taxon>Monogononta</taxon>
        <taxon>Pseudotrocha</taxon>
        <taxon>Ploima</taxon>
        <taxon>Brachionidae</taxon>
        <taxon>Brachionus</taxon>
    </lineage>
</organism>
<dbReference type="EMBL" id="REGN01004903">
    <property type="protein sequence ID" value="RNA15708.1"/>
    <property type="molecule type" value="Genomic_DNA"/>
</dbReference>
<evidence type="ECO:0000313" key="1">
    <source>
        <dbReference type="EMBL" id="RNA15708.1"/>
    </source>
</evidence>
<comment type="caution">
    <text evidence="1">The sequence shown here is derived from an EMBL/GenBank/DDBJ whole genome shotgun (WGS) entry which is preliminary data.</text>
</comment>
<dbReference type="Proteomes" id="UP000276133">
    <property type="component" value="Unassembled WGS sequence"/>
</dbReference>
<sequence length="114" mass="13266">MNKDIFIYKRTKTNKRKRTITVTKSISCNHKLNISKPAFSYEIYPILIIATNQLKDVEAYDILIFIKIGIQDYILVGMTLHSENHFILKIFDGKAFFGVDNLNPSIVLFMLQEH</sequence>
<proteinExistence type="predicted"/>
<accession>A0A3M7QXI9</accession>
<gene>
    <name evidence="1" type="ORF">BpHYR1_027115</name>
</gene>
<evidence type="ECO:0000313" key="2">
    <source>
        <dbReference type="Proteomes" id="UP000276133"/>
    </source>
</evidence>
<dbReference type="AlphaFoldDB" id="A0A3M7QXI9"/>
<protein>
    <submittedName>
        <fullName evidence="1">Uncharacterized protein</fullName>
    </submittedName>
</protein>
<keyword evidence="2" id="KW-1185">Reference proteome</keyword>
<name>A0A3M7QXI9_BRAPC</name>